<accession>A0AA86P7A9</accession>
<dbReference type="EMBL" id="CAXDID020000004">
    <property type="protein sequence ID" value="CAL5973085.1"/>
    <property type="molecule type" value="Genomic_DNA"/>
</dbReference>
<reference evidence="1" key="1">
    <citation type="submission" date="2023-06" db="EMBL/GenBank/DDBJ databases">
        <authorList>
            <person name="Kurt Z."/>
        </authorList>
    </citation>
    <scope>NUCLEOTIDE SEQUENCE</scope>
</reference>
<gene>
    <name evidence="1" type="ORF">HINF_LOCUS20653</name>
    <name evidence="2" type="ORF">HINF_LOCUS2199</name>
</gene>
<proteinExistence type="predicted"/>
<protein>
    <submittedName>
        <fullName evidence="2">Hypothetical_protein</fullName>
    </submittedName>
</protein>
<dbReference type="AlphaFoldDB" id="A0AA86P7A9"/>
<reference evidence="2 3" key="2">
    <citation type="submission" date="2024-07" db="EMBL/GenBank/DDBJ databases">
        <authorList>
            <person name="Akdeniz Z."/>
        </authorList>
    </citation>
    <scope>NUCLEOTIDE SEQUENCE [LARGE SCALE GENOMIC DNA]</scope>
</reference>
<organism evidence="1">
    <name type="scientific">Hexamita inflata</name>
    <dbReference type="NCBI Taxonomy" id="28002"/>
    <lineage>
        <taxon>Eukaryota</taxon>
        <taxon>Metamonada</taxon>
        <taxon>Diplomonadida</taxon>
        <taxon>Hexamitidae</taxon>
        <taxon>Hexamitinae</taxon>
        <taxon>Hexamita</taxon>
    </lineage>
</organism>
<name>A0AA86P7A9_9EUKA</name>
<sequence length="180" mass="20476">MLLKIYFNTNGLEGGVRLRRYSTCHVQKQPLQAASREALIAANIDQIAYEVVFELVVSQVAQCYFVLKRMRVNECCGLVQSYLTSVLGTSHLERRAKLAVTTTQYLPVAFVFSLREVEQSAGTTQRQHAKHCLRQYTAINEASRRSSRQQFQQLGYCRKAAVKQHQFIIKTLVNTVMASN</sequence>
<dbReference type="Proteomes" id="UP001642409">
    <property type="component" value="Unassembled WGS sequence"/>
</dbReference>
<evidence type="ECO:0000313" key="1">
    <source>
        <dbReference type="EMBL" id="CAI9933008.1"/>
    </source>
</evidence>
<keyword evidence="3" id="KW-1185">Reference proteome</keyword>
<comment type="caution">
    <text evidence="1">The sequence shown here is derived from an EMBL/GenBank/DDBJ whole genome shotgun (WGS) entry which is preliminary data.</text>
</comment>
<evidence type="ECO:0000313" key="2">
    <source>
        <dbReference type="EMBL" id="CAL5973085.1"/>
    </source>
</evidence>
<evidence type="ECO:0000313" key="3">
    <source>
        <dbReference type="Proteomes" id="UP001642409"/>
    </source>
</evidence>
<dbReference type="EMBL" id="CATOUU010000531">
    <property type="protein sequence ID" value="CAI9933008.1"/>
    <property type="molecule type" value="Genomic_DNA"/>
</dbReference>